<dbReference type="GO" id="GO:0031119">
    <property type="term" value="P:tRNA pseudouridine synthesis"/>
    <property type="evidence" value="ECO:0007669"/>
    <property type="project" value="UniProtKB-UniRule"/>
</dbReference>
<gene>
    <name evidence="4 9" type="primary">truA</name>
    <name evidence="9" type="ORF">FEZ08_06780</name>
</gene>
<dbReference type="InterPro" id="IPR020094">
    <property type="entry name" value="TruA/RsuA/RluB/E/F_N"/>
</dbReference>
<dbReference type="InterPro" id="IPR020097">
    <property type="entry name" value="PsdUridine_synth_TruA_a/b_dom"/>
</dbReference>
<dbReference type="Gene3D" id="3.30.70.580">
    <property type="entry name" value="Pseudouridine synthase I, catalytic domain, N-terminal subdomain"/>
    <property type="match status" value="1"/>
</dbReference>
<name>A0A5R8QCX5_9FIRM</name>
<evidence type="ECO:0000256" key="6">
    <source>
        <dbReference type="PIRSR" id="PIRSR001430-2"/>
    </source>
</evidence>
<protein>
    <recommendedName>
        <fullName evidence="4">tRNA pseudouridine synthase A</fullName>
        <ecNumber evidence="4">5.4.99.12</ecNumber>
    </recommendedName>
    <alternativeName>
        <fullName evidence="4">tRNA pseudouridine(38-40) synthase</fullName>
    </alternativeName>
    <alternativeName>
        <fullName evidence="4">tRNA pseudouridylate synthase I</fullName>
    </alternativeName>
    <alternativeName>
        <fullName evidence="4">tRNA-uridine isomerase I</fullName>
    </alternativeName>
</protein>
<evidence type="ECO:0000256" key="1">
    <source>
        <dbReference type="ARBA" id="ARBA00009375"/>
    </source>
</evidence>
<evidence type="ECO:0000313" key="10">
    <source>
        <dbReference type="Proteomes" id="UP000306912"/>
    </source>
</evidence>
<dbReference type="FunFam" id="3.30.70.580:FF:000001">
    <property type="entry name" value="tRNA pseudouridine synthase A"/>
    <property type="match status" value="1"/>
</dbReference>
<dbReference type="Gene3D" id="3.30.70.660">
    <property type="entry name" value="Pseudouridine synthase I, catalytic domain, C-terminal subdomain"/>
    <property type="match status" value="1"/>
</dbReference>
<dbReference type="FunCoup" id="A0A5R8QCX5">
    <property type="interactions" value="387"/>
</dbReference>
<dbReference type="PANTHER" id="PTHR11142:SF0">
    <property type="entry name" value="TRNA PSEUDOURIDINE SYNTHASE-LIKE 1"/>
    <property type="match status" value="1"/>
</dbReference>
<feature type="active site" description="Nucleophile" evidence="4 5">
    <location>
        <position position="76"/>
    </location>
</feature>
<proteinExistence type="inferred from homology"/>
<comment type="function">
    <text evidence="4">Formation of pseudouridine at positions 38, 39 and 40 in the anticodon stem and loop of transfer RNAs.</text>
</comment>
<dbReference type="GO" id="GO:0160147">
    <property type="term" value="F:tRNA pseudouridine(38-40) synthase activity"/>
    <property type="evidence" value="ECO:0007669"/>
    <property type="project" value="UniProtKB-EC"/>
</dbReference>
<organism evidence="9 10">
    <name type="scientific">Culicoidibacter larvae</name>
    <dbReference type="NCBI Taxonomy" id="2579976"/>
    <lineage>
        <taxon>Bacteria</taxon>
        <taxon>Bacillati</taxon>
        <taxon>Bacillota</taxon>
        <taxon>Culicoidibacteria</taxon>
        <taxon>Culicoidibacterales</taxon>
        <taxon>Culicoidibacteraceae</taxon>
        <taxon>Culicoidibacter</taxon>
    </lineage>
</organism>
<dbReference type="InterPro" id="IPR020103">
    <property type="entry name" value="PsdUridine_synth_cat_dom_sf"/>
</dbReference>
<feature type="domain" description="Pseudouridine synthase I TruA alpha/beta" evidence="8">
    <location>
        <begin position="169"/>
        <end position="273"/>
    </location>
</feature>
<evidence type="ECO:0000259" key="8">
    <source>
        <dbReference type="Pfam" id="PF01416"/>
    </source>
</evidence>
<dbReference type="AlphaFoldDB" id="A0A5R8QCX5"/>
<evidence type="ECO:0000313" key="9">
    <source>
        <dbReference type="EMBL" id="TLG73833.1"/>
    </source>
</evidence>
<dbReference type="HAMAP" id="MF_00171">
    <property type="entry name" value="TruA"/>
    <property type="match status" value="1"/>
</dbReference>
<keyword evidence="2 4" id="KW-0819">tRNA processing</keyword>
<keyword evidence="10" id="KW-1185">Reference proteome</keyword>
<dbReference type="PANTHER" id="PTHR11142">
    <property type="entry name" value="PSEUDOURIDYLATE SYNTHASE"/>
    <property type="match status" value="1"/>
</dbReference>
<feature type="binding site" evidence="4 6">
    <location>
        <position position="134"/>
    </location>
    <ligand>
        <name>substrate</name>
    </ligand>
</feature>
<evidence type="ECO:0000256" key="5">
    <source>
        <dbReference type="PIRSR" id="PIRSR001430-1"/>
    </source>
</evidence>
<feature type="domain" description="Pseudouridine synthase I TruA alpha/beta" evidence="8">
    <location>
        <begin position="31"/>
        <end position="128"/>
    </location>
</feature>
<dbReference type="SUPFAM" id="SSF55120">
    <property type="entry name" value="Pseudouridine synthase"/>
    <property type="match status" value="1"/>
</dbReference>
<evidence type="ECO:0000256" key="7">
    <source>
        <dbReference type="RuleBase" id="RU003792"/>
    </source>
</evidence>
<dbReference type="InParanoid" id="A0A5R8QCX5"/>
<dbReference type="NCBIfam" id="TIGR00071">
    <property type="entry name" value="hisT_truA"/>
    <property type="match status" value="1"/>
</dbReference>
<dbReference type="CDD" id="cd02570">
    <property type="entry name" value="PseudoU_synth_EcTruA"/>
    <property type="match status" value="1"/>
</dbReference>
<accession>A0A5R8QCX5</accession>
<dbReference type="EMBL" id="VBWP01000005">
    <property type="protein sequence ID" value="TLG73833.1"/>
    <property type="molecule type" value="Genomic_DNA"/>
</dbReference>
<comment type="caution">
    <text evidence="4">Lacks conserved residue(s) required for the propagation of feature annotation.</text>
</comment>
<dbReference type="PIRSF" id="PIRSF001430">
    <property type="entry name" value="tRNA_psdUrid_synth"/>
    <property type="match status" value="1"/>
</dbReference>
<dbReference type="InterPro" id="IPR020095">
    <property type="entry name" value="PsdUridine_synth_TruA_C"/>
</dbReference>
<evidence type="ECO:0000256" key="3">
    <source>
        <dbReference type="ARBA" id="ARBA00023235"/>
    </source>
</evidence>
<evidence type="ECO:0000256" key="2">
    <source>
        <dbReference type="ARBA" id="ARBA00022694"/>
    </source>
</evidence>
<comment type="caution">
    <text evidence="9">The sequence shown here is derived from an EMBL/GenBank/DDBJ whole genome shotgun (WGS) entry which is preliminary data.</text>
</comment>
<comment type="catalytic activity">
    <reaction evidence="4 7">
        <text>uridine(38/39/40) in tRNA = pseudouridine(38/39/40) in tRNA</text>
        <dbReference type="Rhea" id="RHEA:22376"/>
        <dbReference type="Rhea" id="RHEA-COMP:10085"/>
        <dbReference type="Rhea" id="RHEA-COMP:10087"/>
        <dbReference type="ChEBI" id="CHEBI:65314"/>
        <dbReference type="ChEBI" id="CHEBI:65315"/>
        <dbReference type="EC" id="5.4.99.12"/>
    </reaction>
</comment>
<comment type="similarity">
    <text evidence="1 4 7">Belongs to the tRNA pseudouridine synthase TruA family.</text>
</comment>
<dbReference type="Pfam" id="PF01416">
    <property type="entry name" value="PseudoU_synth_1"/>
    <property type="match status" value="2"/>
</dbReference>
<dbReference type="EC" id="5.4.99.12" evidence="4"/>
<reference evidence="9 10" key="1">
    <citation type="submission" date="2019-05" db="EMBL/GenBank/DDBJ databases">
        <title>Culicoidintestinum kansasii gen. nov., sp. nov. from the gastrointestinal tract of the biting midge, Culicoides sonorensis.</title>
        <authorList>
            <person name="Neupane S."/>
            <person name="Ghosh A."/>
            <person name="Gunther S."/>
            <person name="Martin K."/>
            <person name="Zurek L."/>
        </authorList>
    </citation>
    <scope>NUCLEOTIDE SEQUENCE [LARGE SCALE GENOMIC DNA]</scope>
    <source>
        <strain evidence="9 10">CS-1</strain>
    </source>
</reference>
<dbReference type="InterPro" id="IPR001406">
    <property type="entry name" value="PsdUridine_synth_TruA"/>
</dbReference>
<dbReference type="Proteomes" id="UP000306912">
    <property type="component" value="Unassembled WGS sequence"/>
</dbReference>
<dbReference type="GO" id="GO:0003723">
    <property type="term" value="F:RNA binding"/>
    <property type="evidence" value="ECO:0007669"/>
    <property type="project" value="InterPro"/>
</dbReference>
<keyword evidence="3 4" id="KW-0413">Isomerase</keyword>
<sequence length="282" mass="32374">MGNDYSCCCKCSLCGFGIFSLGEGSMRICCIVQYDGSRFAGFQRQPGLRTIQGTIEAALKKLFSAEVIIHASGRTDAGVHAMAQVFHFDMPFDIPEENIKLALNRMVMPDIYITDVFSVNDEFNARFDAVAKEYRYKIINLKNQPFLPMKNDYYSYVNMDLDHEKILAAIPLFIGEHDFASFASLRRSKHTTTWRTIHRLEYYFDADGNYEFRICGSGFLRYMVRTIVGTLLQVGSGRFTIEDIEDMFAAPDRRKAGKSAEPNGLYLWRVWYDDADDYKNKE</sequence>
<dbReference type="OrthoDB" id="9811823at2"/>
<evidence type="ECO:0000256" key="4">
    <source>
        <dbReference type="HAMAP-Rule" id="MF_00171"/>
    </source>
</evidence>
<comment type="subunit">
    <text evidence="4">Homodimer.</text>
</comment>